<dbReference type="SUPFAM" id="SSF53335">
    <property type="entry name" value="S-adenosyl-L-methionine-dependent methyltransferases"/>
    <property type="match status" value="1"/>
</dbReference>
<dbReference type="AlphaFoldDB" id="A0A2U9P0G8"/>
<dbReference type="EMBL" id="CP029788">
    <property type="protein sequence ID" value="AWT43077.1"/>
    <property type="molecule type" value="Genomic_DNA"/>
</dbReference>
<dbReference type="PANTHER" id="PTHR10724">
    <property type="entry name" value="30S RIBOSOMAL PROTEIN S1"/>
    <property type="match status" value="1"/>
</dbReference>
<dbReference type="CDD" id="cd00164">
    <property type="entry name" value="S1_like"/>
    <property type="match status" value="1"/>
</dbReference>
<dbReference type="Pfam" id="PF00575">
    <property type="entry name" value="S1"/>
    <property type="match status" value="2"/>
</dbReference>
<evidence type="ECO:0000256" key="1">
    <source>
        <dbReference type="ARBA" id="ARBA00006767"/>
    </source>
</evidence>
<dbReference type="SUPFAM" id="SSF50249">
    <property type="entry name" value="Nucleic acid-binding proteins"/>
    <property type="match status" value="2"/>
</dbReference>
<feature type="domain" description="S1 motif" evidence="4">
    <location>
        <begin position="216"/>
        <end position="285"/>
    </location>
</feature>
<protein>
    <recommendedName>
        <fullName evidence="4">S1 motif domain-containing protein</fullName>
    </recommendedName>
</protein>
<dbReference type="Pfam" id="PF13578">
    <property type="entry name" value="Methyltransf_24"/>
    <property type="match status" value="1"/>
</dbReference>
<evidence type="ECO:0000256" key="3">
    <source>
        <dbReference type="ARBA" id="ARBA00023274"/>
    </source>
</evidence>
<dbReference type="GO" id="GO:0022627">
    <property type="term" value="C:cytosolic small ribosomal subunit"/>
    <property type="evidence" value="ECO:0007669"/>
    <property type="project" value="TreeGrafter"/>
</dbReference>
<proteinExistence type="inferred from homology"/>
<dbReference type="InterPro" id="IPR029063">
    <property type="entry name" value="SAM-dependent_MTases_sf"/>
</dbReference>
<dbReference type="Proteomes" id="UP000247634">
    <property type="component" value="Chromosome"/>
</dbReference>
<dbReference type="InterPro" id="IPR050437">
    <property type="entry name" value="Ribos_protein_bS1-like"/>
</dbReference>
<evidence type="ECO:0000256" key="2">
    <source>
        <dbReference type="ARBA" id="ARBA00022980"/>
    </source>
</evidence>
<feature type="domain" description="S1 motif" evidence="4">
    <location>
        <begin position="301"/>
        <end position="362"/>
    </location>
</feature>
<dbReference type="OrthoDB" id="484536at2"/>
<keyword evidence="6" id="KW-1185">Reference proteome</keyword>
<dbReference type="CDD" id="cd02440">
    <property type="entry name" value="AdoMet_MTases"/>
    <property type="match status" value="1"/>
</dbReference>
<dbReference type="KEGG" id="sact:DMT42_12605"/>
<sequence>MSVAGTDAHARLDPAHLPPLVARAVAAARAHGFPYSCRPEHGRLLQALAGGARTVIGETGTGYGVGLAWLASGAGADVRLVSAERDPERARVAAEVFAGDPRVTVLTGDWTRIHEDGPYDLLVLDGGGQGKTAHDPAAEVSSLLAPGGTVVLDDFTPSAGWPPLHEGKVDRARLYWLEHRALDMTEIRLADDLAALVGSRCRMRGTETEWRGLEHGDVVRGVVTHVAPFGVFVELPGALQGFAAVPELDWHRFHAVEEVVRVGQEVTAEVLAFDVERGQVRLSLKALEPDPWLAFARENLGRTVRGRVTKVAPIGVFVQVAEGVEGLVPRELLDRACAVGEELTVDVTGINLRRRRIALAVG</sequence>
<dbReference type="InterPro" id="IPR012340">
    <property type="entry name" value="NA-bd_OB-fold"/>
</dbReference>
<dbReference type="SMART" id="SM00316">
    <property type="entry name" value="S1"/>
    <property type="match status" value="2"/>
</dbReference>
<reference evidence="5 6" key="1">
    <citation type="submission" date="2018-06" db="EMBL/GenBank/DDBJ databases">
        <title>The complete genome sequence of a nosiheptide producer Streptomyces actuosus ATCC 25421: deducing the ability of producing a new class III lantibiotics.</title>
        <authorList>
            <person name="Liu W."/>
            <person name="Sun F."/>
            <person name="Hu Y."/>
        </authorList>
    </citation>
    <scope>NUCLEOTIDE SEQUENCE [LARGE SCALE GENOMIC DNA]</scope>
    <source>
        <strain evidence="5 6">ATCC 25421</strain>
    </source>
</reference>
<dbReference type="InterPro" id="IPR003029">
    <property type="entry name" value="S1_domain"/>
</dbReference>
<dbReference type="PROSITE" id="PS50126">
    <property type="entry name" value="S1"/>
    <property type="match status" value="2"/>
</dbReference>
<dbReference type="PANTHER" id="PTHR10724:SF7">
    <property type="entry name" value="SMALL RIBOSOMAL SUBUNIT PROTEIN BS1C"/>
    <property type="match status" value="1"/>
</dbReference>
<organism evidence="5 6">
    <name type="scientific">Streptomyces actuosus</name>
    <dbReference type="NCBI Taxonomy" id="1885"/>
    <lineage>
        <taxon>Bacteria</taxon>
        <taxon>Bacillati</taxon>
        <taxon>Actinomycetota</taxon>
        <taxon>Actinomycetes</taxon>
        <taxon>Kitasatosporales</taxon>
        <taxon>Streptomycetaceae</taxon>
        <taxon>Streptomyces</taxon>
    </lineage>
</organism>
<evidence type="ECO:0000313" key="6">
    <source>
        <dbReference type="Proteomes" id="UP000247634"/>
    </source>
</evidence>
<dbReference type="Gene3D" id="2.40.50.140">
    <property type="entry name" value="Nucleic acid-binding proteins"/>
    <property type="match status" value="2"/>
</dbReference>
<dbReference type="GO" id="GO:0006412">
    <property type="term" value="P:translation"/>
    <property type="evidence" value="ECO:0007669"/>
    <property type="project" value="TreeGrafter"/>
</dbReference>
<evidence type="ECO:0000259" key="4">
    <source>
        <dbReference type="PROSITE" id="PS50126"/>
    </source>
</evidence>
<dbReference type="GO" id="GO:0003735">
    <property type="term" value="F:structural constituent of ribosome"/>
    <property type="evidence" value="ECO:0007669"/>
    <property type="project" value="TreeGrafter"/>
</dbReference>
<comment type="similarity">
    <text evidence="1">Belongs to the bacterial ribosomal protein bS1 family.</text>
</comment>
<accession>A0A2U9P0G8</accession>
<dbReference type="Gene3D" id="3.40.50.150">
    <property type="entry name" value="Vaccinia Virus protein VP39"/>
    <property type="match status" value="1"/>
</dbReference>
<dbReference type="GO" id="GO:0003729">
    <property type="term" value="F:mRNA binding"/>
    <property type="evidence" value="ECO:0007669"/>
    <property type="project" value="TreeGrafter"/>
</dbReference>
<keyword evidence="3" id="KW-0687">Ribonucleoprotein</keyword>
<evidence type="ECO:0000313" key="5">
    <source>
        <dbReference type="EMBL" id="AWT43077.1"/>
    </source>
</evidence>
<keyword evidence="2" id="KW-0689">Ribosomal protein</keyword>
<name>A0A2U9P0G8_STRAS</name>
<gene>
    <name evidence="5" type="ORF">DMT42_12605</name>
</gene>